<dbReference type="EMBL" id="HBFB01027606">
    <property type="protein sequence ID" value="CAD8691177.1"/>
    <property type="molecule type" value="Transcribed_RNA"/>
</dbReference>
<accession>A0A7S0RYT8</accession>
<feature type="region of interest" description="Disordered" evidence="1">
    <location>
        <begin position="85"/>
        <end position="108"/>
    </location>
</feature>
<evidence type="ECO:0000256" key="1">
    <source>
        <dbReference type="SAM" id="MobiDB-lite"/>
    </source>
</evidence>
<feature type="signal peptide" evidence="2">
    <location>
        <begin position="1"/>
        <end position="24"/>
    </location>
</feature>
<evidence type="ECO:0000256" key="2">
    <source>
        <dbReference type="SAM" id="SignalP"/>
    </source>
</evidence>
<protein>
    <submittedName>
        <fullName evidence="3">Uncharacterized protein</fullName>
    </submittedName>
</protein>
<reference evidence="3" key="1">
    <citation type="submission" date="2021-01" db="EMBL/GenBank/DDBJ databases">
        <authorList>
            <person name="Corre E."/>
            <person name="Pelletier E."/>
            <person name="Niang G."/>
            <person name="Scheremetjew M."/>
            <person name="Finn R."/>
            <person name="Kale V."/>
            <person name="Holt S."/>
            <person name="Cochrane G."/>
            <person name="Meng A."/>
            <person name="Brown T."/>
            <person name="Cohen L."/>
        </authorList>
    </citation>
    <scope>NUCLEOTIDE SEQUENCE</scope>
    <source>
        <strain evidence="3">SAG 11-49</strain>
    </source>
</reference>
<evidence type="ECO:0000313" key="3">
    <source>
        <dbReference type="EMBL" id="CAD8691177.1"/>
    </source>
</evidence>
<sequence length="424" mass="47456">MKPQRQRGLLLVALLCAMCAAALAARSSGVEKKISPESLQQDAAAQRAAKYKGIKAAFVADDEDGPEKPGEITHEMEREWLELGERVDKHRRRRGGEQPEPDPDSHKFCHTTLYRKRTLKVVKEAPFIGLFKDLRNISRFEGSALTAAKGAYWAVFDSLRTIARIDEHFQFRGDGNALVPEDVGESESQFEGLQYMAATDSFVAVRESVDHATHGIVPLLEEIKVAKDGKSWKLGEVCPAHFFGLEDANKGWEAIYYYEAGGERYLLGQCESNYCKTIVGDDPPGLDRGHGRLILTRYAKGKPGDVDACAWEVIKEIKLPREAAFLDYSGLSFPAPFSRRAAITSQEDAAVWVGEFDWDAMEFVPGGRVYHFPRDEDCDKVYCNIEGVTWLDNTRLMFASDRSKAIQDHKCMANDQSVHIFALP</sequence>
<feature type="chain" id="PRO_5030959858" evidence="2">
    <location>
        <begin position="25"/>
        <end position="424"/>
    </location>
</feature>
<name>A0A7S0RYT8_9CHLO</name>
<dbReference type="AlphaFoldDB" id="A0A7S0RYT8"/>
<organism evidence="3">
    <name type="scientific">Chlamydomonas leiostraca</name>
    <dbReference type="NCBI Taxonomy" id="1034604"/>
    <lineage>
        <taxon>Eukaryota</taxon>
        <taxon>Viridiplantae</taxon>
        <taxon>Chlorophyta</taxon>
        <taxon>core chlorophytes</taxon>
        <taxon>Chlorophyceae</taxon>
        <taxon>CS clade</taxon>
        <taxon>Chlamydomonadales</taxon>
        <taxon>Chlamydomonadaceae</taxon>
        <taxon>Chlamydomonas</taxon>
    </lineage>
</organism>
<gene>
    <name evidence="3" type="ORF">CLEI1391_LOCUS15448</name>
</gene>
<proteinExistence type="predicted"/>
<keyword evidence="2" id="KW-0732">Signal</keyword>